<gene>
    <name evidence="22" type="primary">LOC107818611</name>
</gene>
<comment type="function">
    <text evidence="18">Serine/threonine-protein kinase that may function as a signaling receptor of extracellular matrix component. Binding to pectin may have significance in the control of cell expansion, morphogenesis and development.</text>
</comment>
<dbReference type="InterPro" id="IPR000742">
    <property type="entry name" value="EGF"/>
</dbReference>
<evidence type="ECO:0000256" key="9">
    <source>
        <dbReference type="ARBA" id="ARBA00022741"/>
    </source>
</evidence>
<evidence type="ECO:0000256" key="8">
    <source>
        <dbReference type="ARBA" id="ARBA00022737"/>
    </source>
</evidence>
<evidence type="ECO:0000256" key="12">
    <source>
        <dbReference type="ARBA" id="ARBA00022989"/>
    </source>
</evidence>
<dbReference type="GO" id="GO:0005886">
    <property type="term" value="C:plasma membrane"/>
    <property type="evidence" value="ECO:0000318"/>
    <property type="project" value="GO_Central"/>
</dbReference>
<dbReference type="OrthoDB" id="4062651at2759"/>
<dbReference type="Pfam" id="PF07645">
    <property type="entry name" value="EGF_CA"/>
    <property type="match status" value="1"/>
</dbReference>
<proteinExistence type="predicted"/>
<evidence type="ECO:0000256" key="6">
    <source>
        <dbReference type="ARBA" id="ARBA00022692"/>
    </source>
</evidence>
<evidence type="ECO:0000256" key="11">
    <source>
        <dbReference type="ARBA" id="ARBA00022840"/>
    </source>
</evidence>
<dbReference type="FunFam" id="3.30.200.20:FF:000043">
    <property type="entry name" value="Wall-associated receptor kinase 2"/>
    <property type="match status" value="1"/>
</dbReference>
<dbReference type="PANTHER" id="PTHR27005:SF527">
    <property type="entry name" value="WALL-ASSOCIATED RECEPTOR KINASE-LIKE 16"/>
    <property type="match status" value="1"/>
</dbReference>
<evidence type="ECO:0000313" key="22">
    <source>
        <dbReference type="RefSeq" id="XP_016500142.2"/>
    </source>
</evidence>
<dbReference type="STRING" id="4097.A0A1S4CG34"/>
<keyword evidence="5" id="KW-0808">Transferase</keyword>
<dbReference type="GO" id="GO:0005524">
    <property type="term" value="F:ATP binding"/>
    <property type="evidence" value="ECO:0007669"/>
    <property type="project" value="UniProtKB-UniRule"/>
</dbReference>
<organism evidence="21 22">
    <name type="scientific">Nicotiana tabacum</name>
    <name type="common">Common tobacco</name>
    <dbReference type="NCBI Taxonomy" id="4097"/>
    <lineage>
        <taxon>Eukaryota</taxon>
        <taxon>Viridiplantae</taxon>
        <taxon>Streptophyta</taxon>
        <taxon>Embryophyta</taxon>
        <taxon>Tracheophyta</taxon>
        <taxon>Spermatophyta</taxon>
        <taxon>Magnoliopsida</taxon>
        <taxon>eudicotyledons</taxon>
        <taxon>Gunneridae</taxon>
        <taxon>Pentapetalae</taxon>
        <taxon>asterids</taxon>
        <taxon>lamiids</taxon>
        <taxon>Solanales</taxon>
        <taxon>Solanaceae</taxon>
        <taxon>Nicotianoideae</taxon>
        <taxon>Nicotianeae</taxon>
        <taxon>Nicotiana</taxon>
    </lineage>
</organism>
<evidence type="ECO:0000256" key="17">
    <source>
        <dbReference type="ARBA" id="ARBA00047951"/>
    </source>
</evidence>
<dbReference type="InterPro" id="IPR000152">
    <property type="entry name" value="EGF-type_Asp/Asn_hydroxyl_site"/>
</dbReference>
<evidence type="ECO:0000256" key="16">
    <source>
        <dbReference type="ARBA" id="ARBA00047558"/>
    </source>
</evidence>
<dbReference type="InterPro" id="IPR049883">
    <property type="entry name" value="NOTCH1_EGF-like"/>
</dbReference>
<keyword evidence="13" id="KW-0472">Membrane</keyword>
<evidence type="ECO:0000256" key="14">
    <source>
        <dbReference type="ARBA" id="ARBA00023157"/>
    </source>
</evidence>
<protein>
    <submittedName>
        <fullName evidence="22">Wall-associated receptor kinase 1-like</fullName>
    </submittedName>
</protein>
<dbReference type="AlphaFoldDB" id="A0A1S4CG34"/>
<keyword evidence="6" id="KW-0812">Transmembrane</keyword>
<dbReference type="InterPro" id="IPR045274">
    <property type="entry name" value="WAK-like"/>
</dbReference>
<keyword evidence="7" id="KW-0732">Signal</keyword>
<dbReference type="SMR" id="A0A1S4CG34"/>
<keyword evidence="14" id="KW-1015">Disulfide bond</keyword>
<evidence type="ECO:0000256" key="13">
    <source>
        <dbReference type="ARBA" id="ARBA00023136"/>
    </source>
</evidence>
<evidence type="ECO:0000256" key="1">
    <source>
        <dbReference type="ARBA" id="ARBA00004479"/>
    </source>
</evidence>
<evidence type="ECO:0000256" key="19">
    <source>
        <dbReference type="PROSITE-ProRule" id="PRU00076"/>
    </source>
</evidence>
<dbReference type="PROSITE" id="PS00107">
    <property type="entry name" value="PROTEIN_KINASE_ATP"/>
    <property type="match status" value="1"/>
</dbReference>
<keyword evidence="12" id="KW-1133">Transmembrane helix</keyword>
<dbReference type="SUPFAM" id="SSF57196">
    <property type="entry name" value="EGF/Laminin"/>
    <property type="match status" value="1"/>
</dbReference>
<dbReference type="Pfam" id="PF13947">
    <property type="entry name" value="GUB_WAK_bind"/>
    <property type="match status" value="1"/>
</dbReference>
<name>A0A1S4CG34_TOBAC</name>
<dbReference type="PROSITE" id="PS50011">
    <property type="entry name" value="PROTEIN_KINASE_DOM"/>
    <property type="match status" value="1"/>
</dbReference>
<dbReference type="PANTHER" id="PTHR27005">
    <property type="entry name" value="WALL-ASSOCIATED RECEPTOR KINASE-LIKE 21"/>
    <property type="match status" value="1"/>
</dbReference>
<dbReference type="Proteomes" id="UP000790787">
    <property type="component" value="Chromosome 11"/>
</dbReference>
<accession>A0A1S4CG34</accession>
<dbReference type="CDD" id="cd14066">
    <property type="entry name" value="STKc_IRAK"/>
    <property type="match status" value="1"/>
</dbReference>
<dbReference type="InterPro" id="IPR011009">
    <property type="entry name" value="Kinase-like_dom_sf"/>
</dbReference>
<dbReference type="SMART" id="SM00181">
    <property type="entry name" value="EGF"/>
    <property type="match status" value="2"/>
</dbReference>
<comment type="catalytic activity">
    <reaction evidence="16">
        <text>L-seryl-[protein] + ATP = O-phospho-L-seryl-[protein] + ADP + H(+)</text>
        <dbReference type="Rhea" id="RHEA:17989"/>
        <dbReference type="Rhea" id="RHEA-COMP:9863"/>
        <dbReference type="Rhea" id="RHEA-COMP:11604"/>
        <dbReference type="ChEBI" id="CHEBI:15378"/>
        <dbReference type="ChEBI" id="CHEBI:29999"/>
        <dbReference type="ChEBI" id="CHEBI:30616"/>
        <dbReference type="ChEBI" id="CHEBI:83421"/>
        <dbReference type="ChEBI" id="CHEBI:456216"/>
    </reaction>
</comment>
<dbReference type="InterPro" id="IPR017441">
    <property type="entry name" value="Protein_kinase_ATP_BS"/>
</dbReference>
<evidence type="ECO:0000256" key="18">
    <source>
        <dbReference type="ARBA" id="ARBA00058961"/>
    </source>
</evidence>
<dbReference type="SMART" id="SM00179">
    <property type="entry name" value="EGF_CA"/>
    <property type="match status" value="1"/>
</dbReference>
<dbReference type="KEGG" id="nta:107818611"/>
<evidence type="ECO:0000256" key="3">
    <source>
        <dbReference type="ARBA" id="ARBA00022536"/>
    </source>
</evidence>
<dbReference type="InterPro" id="IPR001245">
    <property type="entry name" value="Ser-Thr/Tyr_kinase_cat_dom"/>
</dbReference>
<dbReference type="GO" id="GO:0007166">
    <property type="term" value="P:cell surface receptor signaling pathway"/>
    <property type="evidence" value="ECO:0000318"/>
    <property type="project" value="GO_Central"/>
</dbReference>
<keyword evidence="8" id="KW-0677">Repeat</keyword>
<dbReference type="PROSITE" id="PS01187">
    <property type="entry name" value="EGF_CA"/>
    <property type="match status" value="1"/>
</dbReference>
<evidence type="ECO:0000256" key="7">
    <source>
        <dbReference type="ARBA" id="ARBA00022729"/>
    </source>
</evidence>
<evidence type="ECO:0000256" key="20">
    <source>
        <dbReference type="PROSITE-ProRule" id="PRU10141"/>
    </source>
</evidence>
<dbReference type="Gene3D" id="3.30.200.20">
    <property type="entry name" value="Phosphorylase Kinase, domain 1"/>
    <property type="match status" value="1"/>
</dbReference>
<dbReference type="PaxDb" id="4097-A0A1S4CG34"/>
<dbReference type="InterPro" id="IPR008271">
    <property type="entry name" value="Ser/Thr_kinase_AS"/>
</dbReference>
<reference evidence="21" key="1">
    <citation type="journal article" date="2014" name="Nat. Commun.">
        <title>The tobacco genome sequence and its comparison with those of tomato and potato.</title>
        <authorList>
            <person name="Sierro N."/>
            <person name="Battey J.N."/>
            <person name="Ouadi S."/>
            <person name="Bakaher N."/>
            <person name="Bovet L."/>
            <person name="Willig A."/>
            <person name="Goepfert S."/>
            <person name="Peitsch M.C."/>
            <person name="Ivanov N.V."/>
        </authorList>
    </citation>
    <scope>NUCLEOTIDE SEQUENCE [LARGE SCALE GENOMIC DNA]</scope>
</reference>
<dbReference type="SUPFAM" id="SSF56112">
    <property type="entry name" value="Protein kinase-like (PK-like)"/>
    <property type="match status" value="1"/>
</dbReference>
<dbReference type="RefSeq" id="XP_016500142.1">
    <property type="nucleotide sequence ID" value="XM_016644656.1"/>
</dbReference>
<evidence type="ECO:0000256" key="2">
    <source>
        <dbReference type="ARBA" id="ARBA00022527"/>
    </source>
</evidence>
<dbReference type="InterPro" id="IPR025287">
    <property type="entry name" value="WAK_GUB"/>
</dbReference>
<dbReference type="CDD" id="cd00054">
    <property type="entry name" value="EGF_CA"/>
    <property type="match status" value="2"/>
</dbReference>
<reference evidence="22" key="2">
    <citation type="submission" date="2025-08" db="UniProtKB">
        <authorList>
            <consortium name="RefSeq"/>
        </authorList>
    </citation>
    <scope>IDENTIFICATION</scope>
    <source>
        <tissue evidence="22">Leaf</tissue>
    </source>
</reference>
<dbReference type="FunFam" id="2.10.25.10:FF:000038">
    <property type="entry name" value="Fibrillin 2"/>
    <property type="match status" value="1"/>
</dbReference>
<keyword evidence="21" id="KW-1185">Reference proteome</keyword>
<dbReference type="Pfam" id="PF07714">
    <property type="entry name" value="PK_Tyr_Ser-Thr"/>
    <property type="match status" value="1"/>
</dbReference>
<comment type="catalytic activity">
    <reaction evidence="17">
        <text>L-threonyl-[protein] + ATP = O-phospho-L-threonyl-[protein] + ADP + H(+)</text>
        <dbReference type="Rhea" id="RHEA:46608"/>
        <dbReference type="Rhea" id="RHEA-COMP:11060"/>
        <dbReference type="Rhea" id="RHEA-COMP:11605"/>
        <dbReference type="ChEBI" id="CHEBI:15378"/>
        <dbReference type="ChEBI" id="CHEBI:30013"/>
        <dbReference type="ChEBI" id="CHEBI:30616"/>
        <dbReference type="ChEBI" id="CHEBI:61977"/>
        <dbReference type="ChEBI" id="CHEBI:456216"/>
    </reaction>
</comment>
<dbReference type="PROSITE" id="PS00010">
    <property type="entry name" value="ASX_HYDROXYL"/>
    <property type="match status" value="1"/>
</dbReference>
<comment type="subcellular location">
    <subcellularLocation>
        <location evidence="1">Membrane</location>
        <topology evidence="1">Single-pass type I membrane protein</topology>
    </subcellularLocation>
</comment>
<evidence type="ECO:0000256" key="10">
    <source>
        <dbReference type="ARBA" id="ARBA00022777"/>
    </source>
</evidence>
<keyword evidence="3 19" id="KW-0245">EGF-like domain</keyword>
<keyword evidence="9 20" id="KW-0547">Nucleotide-binding</keyword>
<dbReference type="FunFam" id="1.10.510.10:FF:000084">
    <property type="entry name" value="Wall-associated receptor kinase 2"/>
    <property type="match status" value="1"/>
</dbReference>
<keyword evidence="4" id="KW-0597">Phosphoprotein</keyword>
<dbReference type="GO" id="GO:0030247">
    <property type="term" value="F:polysaccharide binding"/>
    <property type="evidence" value="ECO:0007669"/>
    <property type="project" value="InterPro"/>
</dbReference>
<keyword evidence="10" id="KW-0418">Kinase</keyword>
<dbReference type="GO" id="GO:0004674">
    <property type="term" value="F:protein serine/threonine kinase activity"/>
    <property type="evidence" value="ECO:0007669"/>
    <property type="project" value="UniProtKB-KW"/>
</dbReference>
<dbReference type="Gene3D" id="2.10.25.10">
    <property type="entry name" value="Laminin"/>
    <property type="match status" value="2"/>
</dbReference>
<dbReference type="InterPro" id="IPR001881">
    <property type="entry name" value="EGF-like_Ca-bd_dom"/>
</dbReference>
<evidence type="ECO:0000256" key="4">
    <source>
        <dbReference type="ARBA" id="ARBA00022553"/>
    </source>
</evidence>
<dbReference type="Gene3D" id="1.10.510.10">
    <property type="entry name" value="Transferase(Phosphotransferase) domain 1"/>
    <property type="match status" value="1"/>
</dbReference>
<dbReference type="PROSITE" id="PS00108">
    <property type="entry name" value="PROTEIN_KINASE_ST"/>
    <property type="match status" value="1"/>
</dbReference>
<comment type="caution">
    <text evidence="19">Lacks conserved residue(s) required for the propagation of feature annotation.</text>
</comment>
<dbReference type="RefSeq" id="XP_016500142.2">
    <property type="nucleotide sequence ID" value="XM_016644656.2"/>
</dbReference>
<keyword evidence="11 20" id="KW-0067">ATP-binding</keyword>
<evidence type="ECO:0000256" key="5">
    <source>
        <dbReference type="ARBA" id="ARBA00022679"/>
    </source>
</evidence>
<dbReference type="PROSITE" id="PS50026">
    <property type="entry name" value="EGF_3"/>
    <property type="match status" value="2"/>
</dbReference>
<dbReference type="InterPro" id="IPR000719">
    <property type="entry name" value="Prot_kinase_dom"/>
</dbReference>
<keyword evidence="2" id="KW-0723">Serine/threonine-protein kinase</keyword>
<evidence type="ECO:0000256" key="15">
    <source>
        <dbReference type="ARBA" id="ARBA00023180"/>
    </source>
</evidence>
<dbReference type="OMA" id="CSINRKF"/>
<dbReference type="SMART" id="SM00220">
    <property type="entry name" value="S_TKc"/>
    <property type="match status" value="1"/>
</dbReference>
<dbReference type="GO" id="GO:0005509">
    <property type="term" value="F:calcium ion binding"/>
    <property type="evidence" value="ECO:0007669"/>
    <property type="project" value="InterPro"/>
</dbReference>
<keyword evidence="15" id="KW-0325">Glycoprotein</keyword>
<dbReference type="GeneID" id="107818611"/>
<dbReference type="InterPro" id="IPR018097">
    <property type="entry name" value="EGF_Ca-bd_CS"/>
</dbReference>
<sequence length="775" mass="85928">MAKSVSGFTMSRDNLELACRPEVLNMAFLCLIILLPLLAMSMESTTITNHTKPGCQPKCGNMTVPFPFGIGIGAGCSINRKFAIRCDTSFDPPIAYLNTGGMEVLDISTSQIRVRNTFTGSCYEQNGELAERKTMRIDTGVPFFTLSDKDNRLTLVGCDDLALASGLSLYEGRNFSIGCITSCSRSVDVSNGTCSGIGCCQAAIPKGLMTFWGIVTSMLNHTKVWSFNPCGYAFLGEHEKFTFRGASDLTDPNFVSRIVKDVPVVIDWQIGNQSCSEVRNSTAYSCKEHSLCIDSESGRGGYRCICEEGYDGNPYLTPGCQDIDECAKNPCDGICKNTPGGFQCSCPKGYFGDGQKGRGCQKERDLPILKLSLGLGLGLLSLLVSVSWIYFGIKRRKILKLREKFFEQNGGMLLKQQTSSNLNKVFTVEELKKATNNFAKDRILGVGGNGIVYKGILPDQRIVAIKKSKQLEQNQIEEFINEVVILTQINHRNVVKLLGCCLETEVPLLVYEYISHGTLHHHIHTNGGMPWLSWQNRLRIAVESADAFSYLHYAASTPILHRDIKSANILLDDYYTAKIADFGASRLRPFDQADMSSLIPGTLGYLDPEGIQMGLSDKSDVYSFGVVLAELLTGREAIDLTLPNKEKSLAAYFKASVKENHLFQILHHRVLKEGSLEQLTAIGELVVRCLNTNGEERPTMKEVATQLEGFTKYNSRSWAHHDQENNQLQMGEMISEQEDLYSVLMYTSTNYDTSSSDQQSTEISVKREKDPLFDD</sequence>
<evidence type="ECO:0000313" key="21">
    <source>
        <dbReference type="Proteomes" id="UP000790787"/>
    </source>
</evidence>